<dbReference type="Gene3D" id="3.30.1540.10">
    <property type="entry name" value="formyl-coa transferase, domain 3"/>
    <property type="match status" value="1"/>
</dbReference>
<evidence type="ECO:0000256" key="1">
    <source>
        <dbReference type="ARBA" id="ARBA00022679"/>
    </source>
</evidence>
<name>A0A5Q2QB40_9GAMM</name>
<dbReference type="InterPro" id="IPR044855">
    <property type="entry name" value="CoA-Trfase_III_dom3_sf"/>
</dbReference>
<sequence length="399" mass="42645">MTDTHAQGPLNGVRVLELGSLIAGPYAGGLLAQFGAEVIKIEPPGIGDPLRKWRKMDGDTSLWWYAQSRNKKSITLNLKDPDAQATVRELAKSADIVVENFRPGTLERWSIGWEDLSQVNRKLVMLRVSGYGQTGPAAQKPGFAAIAEAIGGLRYLIGYPDRAPVRTGVSIGDTLASLYGVVGVLIALRHAEQSGEGQVVDVSLVESVLAVTESLVPEYGADQTVRERTGSRLPGIAPSNTYPTRDQRYLVIAANGDSIFQRLMTAIGRSDVAADPRFQHNDGRAAGADELDQVLGAWSASIDLVDALSVLESASVPASGINSVAEVFTDPQLKARGAIEHHQLASGLDLYVPAVVPRLTKTPGSTRWLGPNLGAHNAEIMSEMGIDEPTRRKISGQGE</sequence>
<keyword evidence="3" id="KW-1185">Reference proteome</keyword>
<dbReference type="InterPro" id="IPR050483">
    <property type="entry name" value="CoA-transferase_III_domain"/>
</dbReference>
<organism evidence="2 3">
    <name type="scientific">Litorivicinus lipolyticus</name>
    <dbReference type="NCBI Taxonomy" id="418701"/>
    <lineage>
        <taxon>Bacteria</taxon>
        <taxon>Pseudomonadati</taxon>
        <taxon>Pseudomonadota</taxon>
        <taxon>Gammaproteobacteria</taxon>
        <taxon>Oceanospirillales</taxon>
        <taxon>Litorivicinaceae</taxon>
        <taxon>Litorivicinus</taxon>
    </lineage>
</organism>
<dbReference type="SUPFAM" id="SSF89796">
    <property type="entry name" value="CoA-transferase family III (CaiB/BaiF)"/>
    <property type="match status" value="1"/>
</dbReference>
<evidence type="ECO:0000313" key="3">
    <source>
        <dbReference type="Proteomes" id="UP000388235"/>
    </source>
</evidence>
<dbReference type="Proteomes" id="UP000388235">
    <property type="component" value="Chromosome"/>
</dbReference>
<dbReference type="PANTHER" id="PTHR48207:SF3">
    <property type="entry name" value="SUCCINATE--HYDROXYMETHYLGLUTARATE COA-TRANSFERASE"/>
    <property type="match status" value="1"/>
</dbReference>
<dbReference type="PANTHER" id="PTHR48207">
    <property type="entry name" value="SUCCINATE--HYDROXYMETHYLGLUTARATE COA-TRANSFERASE"/>
    <property type="match status" value="1"/>
</dbReference>
<dbReference type="RefSeq" id="WP_153713997.1">
    <property type="nucleotide sequence ID" value="NZ_CP045871.1"/>
</dbReference>
<protein>
    <submittedName>
        <fullName evidence="2">CoA transferase</fullName>
    </submittedName>
</protein>
<dbReference type="AlphaFoldDB" id="A0A5Q2QB40"/>
<proteinExistence type="predicted"/>
<accession>A0A5Q2QB40</accession>
<dbReference type="GO" id="GO:0008410">
    <property type="term" value="F:CoA-transferase activity"/>
    <property type="evidence" value="ECO:0007669"/>
    <property type="project" value="TreeGrafter"/>
</dbReference>
<dbReference type="OrthoDB" id="9058532at2"/>
<reference evidence="2 3" key="1">
    <citation type="submission" date="2019-11" db="EMBL/GenBank/DDBJ databases">
        <authorList>
            <person name="Khan S.A."/>
            <person name="Jeon C.O."/>
            <person name="Chun B.H."/>
        </authorList>
    </citation>
    <scope>NUCLEOTIDE SEQUENCE [LARGE SCALE GENOMIC DNA]</scope>
    <source>
        <strain evidence="2 3">IMCC 1097</strain>
    </source>
</reference>
<dbReference type="Gene3D" id="3.40.50.10540">
    <property type="entry name" value="Crotonobetainyl-coa:carnitine coa-transferase, domain 1"/>
    <property type="match status" value="1"/>
</dbReference>
<gene>
    <name evidence="2" type="ORF">GH975_07870</name>
</gene>
<dbReference type="Pfam" id="PF02515">
    <property type="entry name" value="CoA_transf_3"/>
    <property type="match status" value="1"/>
</dbReference>
<evidence type="ECO:0000313" key="2">
    <source>
        <dbReference type="EMBL" id="QGG80493.1"/>
    </source>
</evidence>
<dbReference type="KEGG" id="llp:GH975_07870"/>
<dbReference type="EMBL" id="CP045871">
    <property type="protein sequence ID" value="QGG80493.1"/>
    <property type="molecule type" value="Genomic_DNA"/>
</dbReference>
<dbReference type="InterPro" id="IPR023606">
    <property type="entry name" value="CoA-Trfase_III_dom_1_sf"/>
</dbReference>
<keyword evidence="1 2" id="KW-0808">Transferase</keyword>
<dbReference type="InterPro" id="IPR003673">
    <property type="entry name" value="CoA-Trfase_fam_III"/>
</dbReference>